<gene>
    <name evidence="1" type="ORF">CCACVL1_22542</name>
</gene>
<name>A0A1R3GXZ8_COCAP</name>
<comment type="caution">
    <text evidence="1">The sequence shown here is derived from an EMBL/GenBank/DDBJ whole genome shotgun (WGS) entry which is preliminary data.</text>
</comment>
<evidence type="ECO:0000313" key="1">
    <source>
        <dbReference type="EMBL" id="OMO62985.1"/>
    </source>
</evidence>
<accession>A0A1R3GXZ8</accession>
<protein>
    <submittedName>
        <fullName evidence="1">Uncharacterized protein</fullName>
    </submittedName>
</protein>
<dbReference type="Gramene" id="OMO62985">
    <property type="protein sequence ID" value="OMO62985"/>
    <property type="gene ID" value="CCACVL1_22542"/>
</dbReference>
<evidence type="ECO:0000313" key="2">
    <source>
        <dbReference type="Proteomes" id="UP000188268"/>
    </source>
</evidence>
<reference evidence="1 2" key="1">
    <citation type="submission" date="2013-09" db="EMBL/GenBank/DDBJ databases">
        <title>Corchorus capsularis genome sequencing.</title>
        <authorList>
            <person name="Alam M."/>
            <person name="Haque M.S."/>
            <person name="Islam M.S."/>
            <person name="Emdad E.M."/>
            <person name="Islam M.M."/>
            <person name="Ahmed B."/>
            <person name="Halim A."/>
            <person name="Hossen Q.M.M."/>
            <person name="Hossain M.Z."/>
            <person name="Ahmed R."/>
            <person name="Khan M.M."/>
            <person name="Islam R."/>
            <person name="Rashid M.M."/>
            <person name="Khan S.A."/>
            <person name="Rahman M.S."/>
            <person name="Alam M."/>
        </authorList>
    </citation>
    <scope>NUCLEOTIDE SEQUENCE [LARGE SCALE GENOMIC DNA]</scope>
    <source>
        <strain evidence="2">cv. CVL-1</strain>
        <tissue evidence="1">Whole seedling</tissue>
    </source>
</reference>
<keyword evidence="2" id="KW-1185">Reference proteome</keyword>
<dbReference type="EMBL" id="AWWV01013068">
    <property type="protein sequence ID" value="OMO62985.1"/>
    <property type="molecule type" value="Genomic_DNA"/>
</dbReference>
<organism evidence="1 2">
    <name type="scientific">Corchorus capsularis</name>
    <name type="common">Jute</name>
    <dbReference type="NCBI Taxonomy" id="210143"/>
    <lineage>
        <taxon>Eukaryota</taxon>
        <taxon>Viridiplantae</taxon>
        <taxon>Streptophyta</taxon>
        <taxon>Embryophyta</taxon>
        <taxon>Tracheophyta</taxon>
        <taxon>Spermatophyta</taxon>
        <taxon>Magnoliopsida</taxon>
        <taxon>eudicotyledons</taxon>
        <taxon>Gunneridae</taxon>
        <taxon>Pentapetalae</taxon>
        <taxon>rosids</taxon>
        <taxon>malvids</taxon>
        <taxon>Malvales</taxon>
        <taxon>Malvaceae</taxon>
        <taxon>Grewioideae</taxon>
        <taxon>Apeibeae</taxon>
        <taxon>Corchorus</taxon>
    </lineage>
</organism>
<proteinExistence type="predicted"/>
<dbReference type="AlphaFoldDB" id="A0A1R3GXZ8"/>
<sequence length="90" mass="10266">MDYTTGDEKDEAEIQKPYFDCRSRDEKEEAKSAFKEESLKIFPVLKLRIILKEGPWYVPVITFISCDDSAFVSTKQIEAPITVSISGIKT</sequence>
<dbReference type="Proteomes" id="UP000188268">
    <property type="component" value="Unassembled WGS sequence"/>
</dbReference>